<reference evidence="1 2" key="1">
    <citation type="journal article" date="2016" name="Nat. Commun.">
        <title>Thousands of microbial genomes shed light on interconnected biogeochemical processes in an aquifer system.</title>
        <authorList>
            <person name="Anantharaman K."/>
            <person name="Brown C.T."/>
            <person name="Hug L.A."/>
            <person name="Sharon I."/>
            <person name="Castelle C.J."/>
            <person name="Probst A.J."/>
            <person name="Thomas B.C."/>
            <person name="Singh A."/>
            <person name="Wilkins M.J."/>
            <person name="Karaoz U."/>
            <person name="Brodie E.L."/>
            <person name="Williams K.H."/>
            <person name="Hubbard S.S."/>
            <person name="Banfield J.F."/>
        </authorList>
    </citation>
    <scope>NUCLEOTIDE SEQUENCE [LARGE SCALE GENOMIC DNA]</scope>
</reference>
<evidence type="ECO:0000313" key="1">
    <source>
        <dbReference type="EMBL" id="OGZ63880.1"/>
    </source>
</evidence>
<protein>
    <submittedName>
        <fullName evidence="1">Uncharacterized protein</fullName>
    </submittedName>
</protein>
<proteinExistence type="predicted"/>
<dbReference type="EMBL" id="MHOO01000011">
    <property type="protein sequence ID" value="OGZ63880.1"/>
    <property type="molecule type" value="Genomic_DNA"/>
</dbReference>
<dbReference type="Proteomes" id="UP000176855">
    <property type="component" value="Unassembled WGS sequence"/>
</dbReference>
<accession>A0A1G2HNL6</accession>
<dbReference type="AlphaFoldDB" id="A0A1G2HNL6"/>
<evidence type="ECO:0000313" key="2">
    <source>
        <dbReference type="Proteomes" id="UP000176855"/>
    </source>
</evidence>
<comment type="caution">
    <text evidence="1">The sequence shown here is derived from an EMBL/GenBank/DDBJ whole genome shotgun (WGS) entry which is preliminary data.</text>
</comment>
<gene>
    <name evidence="1" type="ORF">A2730_01170</name>
</gene>
<sequence>MSTAILERNIGISPRRPSSPAALFETVKDFRNEGAISYYARIFGLDQKTANEHFVEMLKFLCLACFHADNITPSDQLDEMWHAMIIQTKDYRQLSRRLGIFVHHATTGSPQRTAYLNAIELYKAEFGEPYPVWLEPKRKHADDSKYVHSNPDCKECEVYGWCSCSS</sequence>
<organism evidence="1 2">
    <name type="scientific">Candidatus Staskawiczbacteria bacterium RIFCSPHIGHO2_01_FULL_39_25</name>
    <dbReference type="NCBI Taxonomy" id="1802202"/>
    <lineage>
        <taxon>Bacteria</taxon>
        <taxon>Candidatus Staskawicziibacteriota</taxon>
    </lineage>
</organism>
<name>A0A1G2HNL6_9BACT</name>